<sequence length="107" mass="11993">MIQFFNPAGQYIAPYLSEISTAFIACLLVMLGGEINSFLRQALGNQHFIIRTFAFIVLNAFGYGFIIVKLSPDLAQILEHLEKGMMFLLVVASFIGIGLWAQKNRHI</sequence>
<name>A0A1M6DQU4_9VIBR</name>
<dbReference type="Proteomes" id="UP000184608">
    <property type="component" value="Unassembled WGS sequence"/>
</dbReference>
<gene>
    <name evidence="2" type="ORF">VA7868_04294</name>
</gene>
<keyword evidence="1" id="KW-0472">Membrane</keyword>
<dbReference type="STRING" id="1216006.VA7868_04294"/>
<evidence type="ECO:0000313" key="3">
    <source>
        <dbReference type="Proteomes" id="UP000184608"/>
    </source>
</evidence>
<dbReference type="EMBL" id="FQXZ01000046">
    <property type="protein sequence ID" value="SHI75519.1"/>
    <property type="molecule type" value="Genomic_DNA"/>
</dbReference>
<dbReference type="OrthoDB" id="6196761at2"/>
<proteinExistence type="predicted"/>
<evidence type="ECO:0000313" key="2">
    <source>
        <dbReference type="EMBL" id="SHI75519.1"/>
    </source>
</evidence>
<reference evidence="2 3" key="1">
    <citation type="submission" date="2016-11" db="EMBL/GenBank/DDBJ databases">
        <authorList>
            <person name="Jaros S."/>
            <person name="Januszkiewicz K."/>
            <person name="Wedrychowicz H."/>
        </authorList>
    </citation>
    <scope>NUCLEOTIDE SEQUENCE [LARGE SCALE GENOMIC DNA]</scope>
    <source>
        <strain evidence="2 3">CECT 7868</strain>
    </source>
</reference>
<dbReference type="Pfam" id="PF11872">
    <property type="entry name" value="DUF3392"/>
    <property type="match status" value="1"/>
</dbReference>
<keyword evidence="3" id="KW-1185">Reference proteome</keyword>
<evidence type="ECO:0008006" key="4">
    <source>
        <dbReference type="Google" id="ProtNLM"/>
    </source>
</evidence>
<dbReference type="InterPro" id="IPR021813">
    <property type="entry name" value="DUF3392"/>
</dbReference>
<feature type="transmembrane region" description="Helical" evidence="1">
    <location>
        <begin position="52"/>
        <end position="72"/>
    </location>
</feature>
<protein>
    <recommendedName>
        <fullName evidence="4">DUF3392 domain-containing protein</fullName>
    </recommendedName>
</protein>
<keyword evidence="1" id="KW-0812">Transmembrane</keyword>
<keyword evidence="1" id="KW-1133">Transmembrane helix</keyword>
<organism evidence="2 3">
    <name type="scientific">Vibrio aerogenes CECT 7868</name>
    <dbReference type="NCBI Taxonomy" id="1216006"/>
    <lineage>
        <taxon>Bacteria</taxon>
        <taxon>Pseudomonadati</taxon>
        <taxon>Pseudomonadota</taxon>
        <taxon>Gammaproteobacteria</taxon>
        <taxon>Vibrionales</taxon>
        <taxon>Vibrionaceae</taxon>
        <taxon>Vibrio</taxon>
    </lineage>
</organism>
<evidence type="ECO:0000256" key="1">
    <source>
        <dbReference type="SAM" id="Phobius"/>
    </source>
</evidence>
<dbReference type="RefSeq" id="WP_073605880.1">
    <property type="nucleotide sequence ID" value="NZ_FQXZ01000046.1"/>
</dbReference>
<feature type="transmembrane region" description="Helical" evidence="1">
    <location>
        <begin position="84"/>
        <end position="101"/>
    </location>
</feature>
<feature type="transmembrane region" description="Helical" evidence="1">
    <location>
        <begin position="12"/>
        <end position="31"/>
    </location>
</feature>
<accession>A0A1M6DQU4</accession>
<dbReference type="AlphaFoldDB" id="A0A1M6DQU4"/>